<comment type="similarity">
    <text evidence="1 8">Belongs to the eIF-1A family.</text>
</comment>
<dbReference type="Gene3D" id="2.40.50.140">
    <property type="entry name" value="Nucleic acid-binding proteins"/>
    <property type="match status" value="1"/>
</dbReference>
<dbReference type="SMART" id="SM00652">
    <property type="entry name" value="eIF1a"/>
    <property type="match status" value="1"/>
</dbReference>
<comment type="function">
    <text evidence="5 9">Component of the 43S pre-initiation complex (43S PIC), which binds to the mRNA cap-proximal region, scans mRNA 5'-untranslated region, and locates the initiation codon. This protein enhances formation of the cap-proximal complex. Together with EIF1, facilitates scanning, start codon recognition, promotion of the assembly of 48S complex at the initiation codon (43S PIC becomes 48S PIC after the start codon is reached), and dissociation of aberrant complexes. After start codon location, together with EIF5B orients the initiator methionine-tRNA in a conformation that allows 60S ribosomal subunit joining to form the 80S initiation complex. Is released after 80S initiation complex formation, just after GTP hydrolysis by EIF5B, and before release of EIF5B. Its globular part is located in the A site of the 40S ribosomal subunit. Its interaction with EIF5 during scanning contribute to the maintenance of EIF1 within the open 43S PIC. In contrast to yeast orthologs, does not bind EIF1.</text>
</comment>
<evidence type="ECO:0000256" key="4">
    <source>
        <dbReference type="ARBA" id="ARBA00032507"/>
    </source>
</evidence>
<dbReference type="OMA" id="SHVHYKG"/>
<reference evidence="13" key="1">
    <citation type="journal article" date="2014" name="Nat. Genet.">
        <title>Genome of the human hookworm Necator americanus.</title>
        <authorList>
            <person name="Tang Y.T."/>
            <person name="Gao X."/>
            <person name="Rosa B.A."/>
            <person name="Abubucker S."/>
            <person name="Hallsworth-Pepin K."/>
            <person name="Martin J."/>
            <person name="Tyagi R."/>
            <person name="Heizer E."/>
            <person name="Zhang X."/>
            <person name="Bhonagiri-Palsikar V."/>
            <person name="Minx P."/>
            <person name="Warren W.C."/>
            <person name="Wang Q."/>
            <person name="Zhan B."/>
            <person name="Hotez P.J."/>
            <person name="Sternberg P.W."/>
            <person name="Dougall A."/>
            <person name="Gaze S.T."/>
            <person name="Mulvenna J."/>
            <person name="Sotillo J."/>
            <person name="Ranganathan S."/>
            <person name="Rabelo E.M."/>
            <person name="Wilson R.K."/>
            <person name="Felgner P.L."/>
            <person name="Bethony J."/>
            <person name="Hawdon J.M."/>
            <person name="Gasser R.B."/>
            <person name="Loukas A."/>
            <person name="Mitreva M."/>
        </authorList>
    </citation>
    <scope>NUCLEOTIDE SEQUENCE [LARGE SCALE GENOMIC DNA]</scope>
</reference>
<dbReference type="CDD" id="cd05793">
    <property type="entry name" value="S1_IF1A"/>
    <property type="match status" value="1"/>
</dbReference>
<organism evidence="12 13">
    <name type="scientific">Necator americanus</name>
    <name type="common">Human hookworm</name>
    <dbReference type="NCBI Taxonomy" id="51031"/>
    <lineage>
        <taxon>Eukaryota</taxon>
        <taxon>Metazoa</taxon>
        <taxon>Ecdysozoa</taxon>
        <taxon>Nematoda</taxon>
        <taxon>Chromadorea</taxon>
        <taxon>Rhabditida</taxon>
        <taxon>Rhabditina</taxon>
        <taxon>Rhabditomorpha</taxon>
        <taxon>Strongyloidea</taxon>
        <taxon>Ancylostomatidae</taxon>
        <taxon>Bunostominae</taxon>
        <taxon>Necator</taxon>
    </lineage>
</organism>
<feature type="domain" description="S1-like" evidence="11">
    <location>
        <begin position="22"/>
        <end position="96"/>
    </location>
</feature>
<evidence type="ECO:0000256" key="6">
    <source>
        <dbReference type="ARBA" id="ARBA00047113"/>
    </source>
</evidence>
<evidence type="ECO:0000313" key="13">
    <source>
        <dbReference type="Proteomes" id="UP000053676"/>
    </source>
</evidence>
<dbReference type="SUPFAM" id="SSF50249">
    <property type="entry name" value="Nucleic acid-binding proteins"/>
    <property type="match status" value="1"/>
</dbReference>
<evidence type="ECO:0000256" key="2">
    <source>
        <dbReference type="ARBA" id="ARBA00022540"/>
    </source>
</evidence>
<dbReference type="EMBL" id="KI669145">
    <property type="protein sequence ID" value="ETN69236.1"/>
    <property type="molecule type" value="Genomic_DNA"/>
</dbReference>
<dbReference type="PROSITE" id="PS01262">
    <property type="entry name" value="IF1A"/>
    <property type="match status" value="1"/>
</dbReference>
<dbReference type="KEGG" id="nai:NECAME_05343"/>
<dbReference type="GO" id="GO:0003743">
    <property type="term" value="F:translation initiation factor activity"/>
    <property type="evidence" value="ECO:0007669"/>
    <property type="project" value="UniProtKB-UniRule"/>
</dbReference>
<feature type="compositionally biased region" description="Acidic residues" evidence="10">
    <location>
        <begin position="161"/>
        <end position="171"/>
    </location>
</feature>
<accession>W2SK50</accession>
<protein>
    <recommendedName>
        <fullName evidence="4">Eukaryotic translation initiation factor 4C</fullName>
    </recommendedName>
</protein>
<dbReference type="PROSITE" id="PS50832">
    <property type="entry name" value="S1_IF1_TYPE"/>
    <property type="match status" value="1"/>
</dbReference>
<feature type="compositionally biased region" description="Acidic residues" evidence="10">
    <location>
        <begin position="179"/>
        <end position="206"/>
    </location>
</feature>
<dbReference type="STRING" id="51031.W2SK50"/>
<name>W2SK50_NECAM</name>
<evidence type="ECO:0000256" key="7">
    <source>
        <dbReference type="PROSITE-ProRule" id="PRU00181"/>
    </source>
</evidence>
<feature type="region of interest" description="Disordered" evidence="10">
    <location>
        <begin position="1"/>
        <end position="28"/>
    </location>
</feature>
<keyword evidence="13" id="KW-1185">Reference proteome</keyword>
<dbReference type="Pfam" id="PF01176">
    <property type="entry name" value="eIF-1a"/>
    <property type="match status" value="1"/>
</dbReference>
<dbReference type="HAMAP" id="MF_00216">
    <property type="entry name" value="aIF_1A"/>
    <property type="match status" value="1"/>
</dbReference>
<dbReference type="InterPro" id="IPR006196">
    <property type="entry name" value="RNA-binding_domain_S1_IF1"/>
</dbReference>
<dbReference type="Proteomes" id="UP000053676">
    <property type="component" value="Unassembled WGS sequence"/>
</dbReference>
<dbReference type="OrthoDB" id="274995at2759"/>
<keyword evidence="2 7" id="KW-0396">Initiation factor</keyword>
<evidence type="ECO:0000256" key="1">
    <source>
        <dbReference type="ARBA" id="ARBA00007392"/>
    </source>
</evidence>
<evidence type="ECO:0000256" key="5">
    <source>
        <dbReference type="ARBA" id="ARBA00045454"/>
    </source>
</evidence>
<evidence type="ECO:0000259" key="11">
    <source>
        <dbReference type="PROSITE" id="PS50832"/>
    </source>
</evidence>
<evidence type="ECO:0000256" key="3">
    <source>
        <dbReference type="ARBA" id="ARBA00022917"/>
    </source>
</evidence>
<dbReference type="InterPro" id="IPR001253">
    <property type="entry name" value="TIF_eIF-1A"/>
</dbReference>
<feature type="region of interest" description="Disordered" evidence="10">
    <location>
        <begin position="158"/>
        <end position="229"/>
    </location>
</feature>
<comment type="subunit">
    <text evidence="6">Component of the 43S pre-initiation complex (43S PIC), which is composed of the 40S ribosomal subunit, EIF1, eIF1A (EIF1AX), eIF3 complex, EIF5 and eIF2-GTP-initiator tRNA complex (eIF2 ternary complex). Interacts with EIF5; this interaction contributes to the maintenance of EIF1 within the open 43S PIC. Interacts through its C-terminal domain (CTD) with the CTD of EIF5B; from the location of the start codon by the 43S complex until the formation of the 80S complex.</text>
</comment>
<evidence type="ECO:0000256" key="10">
    <source>
        <dbReference type="SAM" id="MobiDB-lite"/>
    </source>
</evidence>
<sequence>MPKNKGKGGKNRRRGKNENDFMKRELDTKDVGQEYGQVSKMLGNGRVLAFCFDGKQRVCHIRGKLRKKVWINTGDIILVGLRDYQDDKGDVILKYTPDEARRLKEKNELPEHAKINENDEQEEGEIEFSKDSFSFEEISSYIQYIHIVNMVFFSGDLGAESGEEEGEEEDNNMPSSGSEESEEESEEEEEEGSDSDEDSDNFVNEEDLARGRGLKPSGRGGRNKYNKRR</sequence>
<gene>
    <name evidence="12" type="ORF">NECAME_05343</name>
</gene>
<dbReference type="InterPro" id="IPR012340">
    <property type="entry name" value="NA-bd_OB-fold"/>
</dbReference>
<evidence type="ECO:0000256" key="9">
    <source>
        <dbReference type="RuleBase" id="RU004365"/>
    </source>
</evidence>
<keyword evidence="3 7" id="KW-0648">Protein biosynthesis</keyword>
<proteinExistence type="inferred from homology"/>
<dbReference type="GO" id="GO:0003723">
    <property type="term" value="F:RNA binding"/>
    <property type="evidence" value="ECO:0007669"/>
    <property type="project" value="InterPro"/>
</dbReference>
<dbReference type="InterPro" id="IPR018104">
    <property type="entry name" value="TIF_eIF-1A_CS"/>
</dbReference>
<dbReference type="AlphaFoldDB" id="W2SK50"/>
<dbReference type="PANTHER" id="PTHR21668">
    <property type="entry name" value="EIF-1A"/>
    <property type="match status" value="1"/>
</dbReference>
<evidence type="ECO:0000313" key="12">
    <source>
        <dbReference type="EMBL" id="ETN69236.1"/>
    </source>
</evidence>
<feature type="compositionally biased region" description="Basic and acidic residues" evidence="10">
    <location>
        <begin position="16"/>
        <end position="28"/>
    </location>
</feature>
<feature type="compositionally biased region" description="Basic residues" evidence="10">
    <location>
        <begin position="1"/>
        <end position="15"/>
    </location>
</feature>
<evidence type="ECO:0000256" key="8">
    <source>
        <dbReference type="RuleBase" id="RU004364"/>
    </source>
</evidence>
<dbReference type="NCBIfam" id="TIGR00523">
    <property type="entry name" value="eIF-1A"/>
    <property type="match status" value="1"/>
</dbReference>